<proteinExistence type="predicted"/>
<evidence type="ECO:0000313" key="1">
    <source>
        <dbReference type="EMBL" id="XDF89527.1"/>
    </source>
</evidence>
<reference evidence="1" key="1">
    <citation type="journal article" date="2024" name="Virus Res.">
        <title>A novel genus of Pectobacterium bacteriophages display broad host range by targeting several species of Danish soft rot isolates.</title>
        <authorList>
            <person name="Pedersen J.S."/>
            <person name="Carstens A.B."/>
            <person name="Rothgard M.M."/>
            <person name="Roy C."/>
            <person name="Viry A."/>
            <person name="Papudeshi B."/>
            <person name="Kot W."/>
            <person name="Hille F."/>
            <person name="Franz C.M.A.P."/>
            <person name="Edwards R."/>
            <person name="Hansen L.H."/>
        </authorList>
    </citation>
    <scope>NUCLEOTIDE SEQUENCE</scope>
</reference>
<gene>
    <name evidence="1" type="ORF">CVQSGQUC_CDS0022</name>
</gene>
<organism evidence="1">
    <name type="scientific">Pectobacterium phage Amona</name>
    <dbReference type="NCBI Taxonomy" id="3158137"/>
    <lineage>
        <taxon>Viruses</taxon>
        <taxon>Duplodnaviria</taxon>
        <taxon>Heunggongvirae</taxon>
        <taxon>Uroviricota</taxon>
        <taxon>Caudoviricetes</taxon>
    </lineage>
</organism>
<accession>A0AB39ABE3</accession>
<name>A0AB39ABE3_9CAUD</name>
<dbReference type="InterPro" id="IPR025395">
    <property type="entry name" value="Phage_tail_terminator-like"/>
</dbReference>
<dbReference type="Pfam" id="PF13554">
    <property type="entry name" value="Phage_tail_terminator_5"/>
    <property type="match status" value="1"/>
</dbReference>
<dbReference type="Gene3D" id="3.30.2000.20">
    <property type="match status" value="1"/>
</dbReference>
<sequence>MKNSIINEAFDAVLSRFADDNNWQVLWPNVDEPDLTPPFLIPDLLVATPNQFGMQDDARMLRGIYQVRVITESGSGIGDAVAASEAIEQVFNDAFMPNDNSPGVVTADGVISLQFKAYSGTGFRGELGYTIPVSMQYTANGG</sequence>
<reference evidence="1" key="2">
    <citation type="submission" date="2024-07" db="EMBL/GenBank/DDBJ databases">
        <authorList>
            <person name="Pedersen J.S."/>
            <person name="Mulbjerg M.R."/>
            <person name="Carstens A.B."/>
            <person name="Hansen L.H."/>
        </authorList>
    </citation>
    <scope>NUCLEOTIDE SEQUENCE</scope>
</reference>
<dbReference type="EMBL" id="PQ008971">
    <property type="protein sequence ID" value="XDF89527.1"/>
    <property type="molecule type" value="Genomic_DNA"/>
</dbReference>
<protein>
    <submittedName>
        <fullName evidence="1">Tail terminator</fullName>
    </submittedName>
</protein>